<feature type="non-terminal residue" evidence="1">
    <location>
        <position position="1"/>
    </location>
</feature>
<gene>
    <name evidence="1" type="ORF">CCMP2556_LOCUS48901</name>
</gene>
<organism evidence="1 2">
    <name type="scientific">Durusdinium trenchii</name>
    <dbReference type="NCBI Taxonomy" id="1381693"/>
    <lineage>
        <taxon>Eukaryota</taxon>
        <taxon>Sar</taxon>
        <taxon>Alveolata</taxon>
        <taxon>Dinophyceae</taxon>
        <taxon>Suessiales</taxon>
        <taxon>Symbiodiniaceae</taxon>
        <taxon>Durusdinium</taxon>
    </lineage>
</organism>
<evidence type="ECO:0008006" key="3">
    <source>
        <dbReference type="Google" id="ProtNLM"/>
    </source>
</evidence>
<dbReference type="EMBL" id="CAXAMN010026593">
    <property type="protein sequence ID" value="CAK9104267.1"/>
    <property type="molecule type" value="Genomic_DNA"/>
</dbReference>
<comment type="caution">
    <text evidence="1">The sequence shown here is derived from an EMBL/GenBank/DDBJ whole genome shotgun (WGS) entry which is preliminary data.</text>
</comment>
<dbReference type="Proteomes" id="UP001642484">
    <property type="component" value="Unassembled WGS sequence"/>
</dbReference>
<evidence type="ECO:0000313" key="1">
    <source>
        <dbReference type="EMBL" id="CAK9104267.1"/>
    </source>
</evidence>
<reference evidence="1 2" key="1">
    <citation type="submission" date="2024-02" db="EMBL/GenBank/DDBJ databases">
        <authorList>
            <person name="Chen Y."/>
            <person name="Shah S."/>
            <person name="Dougan E. K."/>
            <person name="Thang M."/>
            <person name="Chan C."/>
        </authorList>
    </citation>
    <scope>NUCLEOTIDE SEQUENCE [LARGE SCALE GENOMIC DNA]</scope>
</reference>
<protein>
    <recommendedName>
        <fullName evidence="3">FACT complex subunit</fullName>
    </recommendedName>
</protein>
<keyword evidence="2" id="KW-1185">Reference proteome</keyword>
<sequence length="462" mass="51506">DLQEFYLPLTAFSLEPHAKKVGHVTSEKQSPSPLDFLGAISEAVVLEKQLAKGGASKALKDLIFKVCASYNALCTIRKHRIDTQRKALIYNLSLDNDLGNVIKAGINNAFDWGRNPFILEIRGQAVEEFIASAQDRSRNAHEKSIQAAFLSRAESLKADQVLFDSNRLLGEKESAKRRSKLVSQLEALHTRAWELVGDYLRTNMRVFSGKAVEAESTVLPSITSWIEETLHEIPEVRSSEDHGLVIWVNLPSAGILTVNRYEYVVTSVTNLLAIYRKNGIALLIHPNRASQYAERTPFQVSQVSLVKTETKDESGDEDMGKQEDGEGLNIVCGSVVLDSGPQELTQRISNAVYESCRSGAIQLRGFPDYAPLIKALRDETAPKQDVTYKVCAARGEKLVKLGVSHHTLTDARDGVSLDKTLVFALDALKDDDEKKKKKEEGQVYVDQHQLWLCAEHQFFQEL</sequence>
<name>A0ABP0RUN8_9DINO</name>
<proteinExistence type="predicted"/>
<accession>A0ABP0RUN8</accession>
<evidence type="ECO:0000313" key="2">
    <source>
        <dbReference type="Proteomes" id="UP001642484"/>
    </source>
</evidence>